<proteinExistence type="predicted"/>
<name>X6NAT9_RETFI</name>
<evidence type="ECO:0000313" key="3">
    <source>
        <dbReference type="Proteomes" id="UP000023152"/>
    </source>
</evidence>
<gene>
    <name evidence="2" type="ORF">RFI_14329</name>
</gene>
<keyword evidence="1" id="KW-1133">Transmembrane helix</keyword>
<keyword evidence="1" id="KW-0812">Transmembrane</keyword>
<sequence>MRSKKKKLVAIFAEGASLYGDYYPSGGTKEKPKGYTGNGRYSAIFLVICILADIFGLAYVVLNRDTALDEYFRAFCHFIALVWCSLFYYNRLIKENPEMAWTVFWEEWVDIVLTVIMVLILHRAYADKHNSTHNCETQLKNTSALLGACFKSGLCSTYWSVFVVQLSGWMLPMMIIEGWGAEKHATKVALHLFILDLCTNVPILIAVVATS</sequence>
<accession>X6NAT9</accession>
<evidence type="ECO:0008006" key="4">
    <source>
        <dbReference type="Google" id="ProtNLM"/>
    </source>
</evidence>
<organism evidence="2 3">
    <name type="scientific">Reticulomyxa filosa</name>
    <dbReference type="NCBI Taxonomy" id="46433"/>
    <lineage>
        <taxon>Eukaryota</taxon>
        <taxon>Sar</taxon>
        <taxon>Rhizaria</taxon>
        <taxon>Retaria</taxon>
        <taxon>Foraminifera</taxon>
        <taxon>Monothalamids</taxon>
        <taxon>Reticulomyxidae</taxon>
        <taxon>Reticulomyxa</taxon>
    </lineage>
</organism>
<protein>
    <recommendedName>
        <fullName evidence="4">Transmembrane protein</fullName>
    </recommendedName>
</protein>
<keyword evidence="1" id="KW-0472">Membrane</keyword>
<dbReference type="Proteomes" id="UP000023152">
    <property type="component" value="Unassembled WGS sequence"/>
</dbReference>
<feature type="transmembrane region" description="Helical" evidence="1">
    <location>
        <begin position="71"/>
        <end position="88"/>
    </location>
</feature>
<dbReference type="EMBL" id="ASPP01010407">
    <property type="protein sequence ID" value="ETO22864.1"/>
    <property type="molecule type" value="Genomic_DNA"/>
</dbReference>
<comment type="caution">
    <text evidence="2">The sequence shown here is derived from an EMBL/GenBank/DDBJ whole genome shotgun (WGS) entry which is preliminary data.</text>
</comment>
<evidence type="ECO:0000256" key="1">
    <source>
        <dbReference type="SAM" id="Phobius"/>
    </source>
</evidence>
<reference evidence="2 3" key="1">
    <citation type="journal article" date="2013" name="Curr. Biol.">
        <title>The Genome of the Foraminiferan Reticulomyxa filosa.</title>
        <authorList>
            <person name="Glockner G."/>
            <person name="Hulsmann N."/>
            <person name="Schleicher M."/>
            <person name="Noegel A.A."/>
            <person name="Eichinger L."/>
            <person name="Gallinger C."/>
            <person name="Pawlowski J."/>
            <person name="Sierra R."/>
            <person name="Euteneuer U."/>
            <person name="Pillet L."/>
            <person name="Moustafa A."/>
            <person name="Platzer M."/>
            <person name="Groth M."/>
            <person name="Szafranski K."/>
            <person name="Schliwa M."/>
        </authorList>
    </citation>
    <scope>NUCLEOTIDE SEQUENCE [LARGE SCALE GENOMIC DNA]</scope>
</reference>
<feature type="transmembrane region" description="Helical" evidence="1">
    <location>
        <begin position="44"/>
        <end position="62"/>
    </location>
</feature>
<feature type="transmembrane region" description="Helical" evidence="1">
    <location>
        <begin position="108"/>
        <end position="125"/>
    </location>
</feature>
<keyword evidence="3" id="KW-1185">Reference proteome</keyword>
<dbReference type="AlphaFoldDB" id="X6NAT9"/>
<evidence type="ECO:0000313" key="2">
    <source>
        <dbReference type="EMBL" id="ETO22864.1"/>
    </source>
</evidence>
<feature type="transmembrane region" description="Helical" evidence="1">
    <location>
        <begin position="188"/>
        <end position="209"/>
    </location>
</feature>